<comment type="caution">
    <text evidence="2">The sequence shown here is derived from an EMBL/GenBank/DDBJ whole genome shotgun (WGS) entry which is preliminary data.</text>
</comment>
<proteinExistence type="predicted"/>
<keyword evidence="2" id="KW-0378">Hydrolase</keyword>
<sequence>MKPLVTAKLDEFVAFVRGRLGDHWVVGAPLGLGKPNHLVNALYRAAKSDPSIRLELFTALSLNPPKPAQGLKQRFLGPFVERHFGGYPLLDYIADLDAGAVPENIVISEFYLRSGSRLGDRHIQRHYVSSNYTHVARDMAARGVNLLVQMVATRSDRPDDFSLSCNPDVTLDLLRLLPREHLMVAVQPNPDLPYMTGDAEVAADTFDIIVEDQAQRLFAVPHMPVSDTDYLIGLHASQLIRDGGTLQLGIGSLGDAVSFFTAMRHGDNPAYRKLLADSDADQRVGRELREEWGGEAPFEIGLYAASEMFTEGFLHLYRAGILRRRVYDHVGIQGLLNRRLIAERLRADTFDVLWREGMVPVCLTDSDLGWLADFGLLDPQVRCAAETLEFPDGGTVPNDLSQPEVRQALGRHAENRELKGGAVLHAAFFLGSQWMYDTLNALTDAEREEFRMTAVSRINQLYRGEALDRAQRLEARLVNSTMKMTLLGAAVSDQLRDGQVVSGVGGQYNFVAMAHALDRSRSLLMLRSFRGHGSEAVSNIVWEYPHATIPRHLRDLVVTEYGVADLRSANDEECIRRLICLADNRWQEALRTEAVAAGKLDPHWRVPAPYCENSPTWVRGVTAAWRARGQLSDYPFGSDFTPEEEQLTRALAWLQSHSRNWRARARLVFSAIASAGKASEESHVLLRRMGLERSSGPGDWLDRRLLLVAIRSTIQSGSNAQASDEP</sequence>
<keyword evidence="3" id="KW-1185">Reference proteome</keyword>
<dbReference type="EMBL" id="JAZHOG010000004">
    <property type="protein sequence ID" value="MEJ8567590.1"/>
    <property type="molecule type" value="Genomic_DNA"/>
</dbReference>
<dbReference type="AlphaFoldDB" id="A0AAW9RGN5"/>
<name>A0AAW9RGN5_9GAMM</name>
<evidence type="ECO:0000313" key="3">
    <source>
        <dbReference type="Proteomes" id="UP001359886"/>
    </source>
</evidence>
<organism evidence="2 3">
    <name type="scientific">Elongatibacter sediminis</name>
    <dbReference type="NCBI Taxonomy" id="3119006"/>
    <lineage>
        <taxon>Bacteria</taxon>
        <taxon>Pseudomonadati</taxon>
        <taxon>Pseudomonadota</taxon>
        <taxon>Gammaproteobacteria</taxon>
        <taxon>Chromatiales</taxon>
        <taxon>Wenzhouxiangellaceae</taxon>
        <taxon>Elongatibacter</taxon>
    </lineage>
</organism>
<dbReference type="InterPro" id="IPR037171">
    <property type="entry name" value="NagB/RpiA_transferase-like"/>
</dbReference>
<reference evidence="2 3" key="1">
    <citation type="submission" date="2024-02" db="EMBL/GenBank/DDBJ databases">
        <title>A novel Wenzhouxiangellaceae bacterium, isolated from coastal sediments.</title>
        <authorList>
            <person name="Du Z.-J."/>
            <person name="Ye Y.-Q."/>
            <person name="Zhang X.-Y."/>
        </authorList>
    </citation>
    <scope>NUCLEOTIDE SEQUENCE [LARGE SCALE GENOMIC DNA]</scope>
    <source>
        <strain evidence="2 3">CH-27</strain>
    </source>
</reference>
<dbReference type="InterPro" id="IPR046433">
    <property type="entry name" value="ActCoA_hydro"/>
</dbReference>
<dbReference type="Gene3D" id="3.40.1080.10">
    <property type="entry name" value="Glutaconate Coenzyme A-transferase"/>
    <property type="match status" value="1"/>
</dbReference>
<dbReference type="GO" id="GO:0008775">
    <property type="term" value="F:acetate CoA-transferase activity"/>
    <property type="evidence" value="ECO:0007669"/>
    <property type="project" value="InterPro"/>
</dbReference>
<dbReference type="Gene3D" id="3.40.1080.20">
    <property type="entry name" value="Acetyl-CoA hydrolase/transferase C-terminal domain"/>
    <property type="match status" value="1"/>
</dbReference>
<dbReference type="Proteomes" id="UP001359886">
    <property type="component" value="Unassembled WGS sequence"/>
</dbReference>
<evidence type="ECO:0000313" key="2">
    <source>
        <dbReference type="EMBL" id="MEJ8567590.1"/>
    </source>
</evidence>
<accession>A0AAW9RGN5</accession>
<feature type="domain" description="Acetyl-CoA hydrolase/transferase C-terminal" evidence="1">
    <location>
        <begin position="431"/>
        <end position="594"/>
    </location>
</feature>
<dbReference type="GO" id="GO:0016787">
    <property type="term" value="F:hydrolase activity"/>
    <property type="evidence" value="ECO:0007669"/>
    <property type="project" value="UniProtKB-KW"/>
</dbReference>
<dbReference type="Gene3D" id="3.30.750.70">
    <property type="entry name" value="4-hydroxybutyrate coenzyme like domains"/>
    <property type="match status" value="1"/>
</dbReference>
<dbReference type="RefSeq" id="WP_354694906.1">
    <property type="nucleotide sequence ID" value="NZ_JAZHOG010000004.1"/>
</dbReference>
<evidence type="ECO:0000259" key="1">
    <source>
        <dbReference type="Pfam" id="PF13336"/>
    </source>
</evidence>
<gene>
    <name evidence="2" type="ORF">V3330_08130</name>
</gene>
<dbReference type="Pfam" id="PF13336">
    <property type="entry name" value="AcetylCoA_hyd_C"/>
    <property type="match status" value="1"/>
</dbReference>
<dbReference type="PANTHER" id="PTHR21432">
    <property type="entry name" value="ACETYL-COA HYDROLASE-RELATED"/>
    <property type="match status" value="1"/>
</dbReference>
<protein>
    <submittedName>
        <fullName evidence="2">Acetyl-CoA hydrolase/transferase C-terminal domain-containing protein</fullName>
    </submittedName>
</protein>
<dbReference type="GO" id="GO:0006083">
    <property type="term" value="P:acetate metabolic process"/>
    <property type="evidence" value="ECO:0007669"/>
    <property type="project" value="InterPro"/>
</dbReference>
<dbReference type="InterPro" id="IPR026888">
    <property type="entry name" value="AcetylCoA_hyd_C"/>
</dbReference>
<dbReference type="SUPFAM" id="SSF100950">
    <property type="entry name" value="NagB/RpiA/CoA transferase-like"/>
    <property type="match status" value="1"/>
</dbReference>
<dbReference type="InterPro" id="IPR038460">
    <property type="entry name" value="AcetylCoA_hyd_C_sf"/>
</dbReference>
<dbReference type="PANTHER" id="PTHR21432:SF20">
    <property type="entry name" value="ACETYL-COA HYDROLASE"/>
    <property type="match status" value="1"/>
</dbReference>